<dbReference type="AlphaFoldDB" id="A0A1C1CAL3"/>
<feature type="transmembrane region" description="Helical" evidence="7">
    <location>
        <begin position="59"/>
        <end position="85"/>
    </location>
</feature>
<gene>
    <name evidence="9" type="ORF">CLCR_01450</name>
</gene>
<feature type="transmembrane region" description="Helical" evidence="7">
    <location>
        <begin position="166"/>
        <end position="188"/>
    </location>
</feature>
<name>A0A1C1CAL3_9EURO</name>
<dbReference type="Proteomes" id="UP000094526">
    <property type="component" value="Unassembled WGS sequence"/>
</dbReference>
<protein>
    <submittedName>
        <fullName evidence="9">Putative major facilitator superfamily transporter</fullName>
    </submittedName>
</protein>
<dbReference type="VEuPathDB" id="FungiDB:G647_03475"/>
<comment type="subcellular location">
    <subcellularLocation>
        <location evidence="1">Membrane</location>
        <topology evidence="1">Multi-pass membrane protein</topology>
    </subcellularLocation>
</comment>
<keyword evidence="3 7" id="KW-0812">Transmembrane</keyword>
<dbReference type="SUPFAM" id="SSF103473">
    <property type="entry name" value="MFS general substrate transporter"/>
    <property type="match status" value="1"/>
</dbReference>
<feature type="region of interest" description="Disordered" evidence="6">
    <location>
        <begin position="607"/>
        <end position="639"/>
    </location>
</feature>
<feature type="transmembrane region" description="Helical" evidence="7">
    <location>
        <begin position="437"/>
        <end position="461"/>
    </location>
</feature>
<dbReference type="eggNOG" id="KOG0254">
    <property type="taxonomic scope" value="Eukaryota"/>
</dbReference>
<dbReference type="PROSITE" id="PS00216">
    <property type="entry name" value="SUGAR_TRANSPORT_1"/>
    <property type="match status" value="1"/>
</dbReference>
<keyword evidence="5 7" id="KW-0472">Membrane</keyword>
<dbReference type="PROSITE" id="PS50850">
    <property type="entry name" value="MFS"/>
    <property type="match status" value="1"/>
</dbReference>
<dbReference type="Gene3D" id="1.20.1250.20">
    <property type="entry name" value="MFS general substrate transporter like domains"/>
    <property type="match status" value="1"/>
</dbReference>
<proteinExistence type="predicted"/>
<feature type="transmembrane region" description="Helical" evidence="7">
    <location>
        <begin position="308"/>
        <end position="325"/>
    </location>
</feature>
<dbReference type="VEuPathDB" id="FungiDB:CLCR_01450"/>
<evidence type="ECO:0000256" key="7">
    <source>
        <dbReference type="SAM" id="Phobius"/>
    </source>
</evidence>
<evidence type="ECO:0000313" key="10">
    <source>
        <dbReference type="Proteomes" id="UP000094526"/>
    </source>
</evidence>
<keyword evidence="2" id="KW-0813">Transport</keyword>
<organism evidence="9 10">
    <name type="scientific">Cladophialophora carrionii</name>
    <dbReference type="NCBI Taxonomy" id="86049"/>
    <lineage>
        <taxon>Eukaryota</taxon>
        <taxon>Fungi</taxon>
        <taxon>Dikarya</taxon>
        <taxon>Ascomycota</taxon>
        <taxon>Pezizomycotina</taxon>
        <taxon>Eurotiomycetes</taxon>
        <taxon>Chaetothyriomycetidae</taxon>
        <taxon>Chaetothyriales</taxon>
        <taxon>Herpotrichiellaceae</taxon>
        <taxon>Cladophialophora</taxon>
    </lineage>
</organism>
<evidence type="ECO:0000256" key="1">
    <source>
        <dbReference type="ARBA" id="ARBA00004141"/>
    </source>
</evidence>
<dbReference type="InterPro" id="IPR010573">
    <property type="entry name" value="MFS_Str1/Tri12-like"/>
</dbReference>
<keyword evidence="10" id="KW-1185">Reference proteome</keyword>
<dbReference type="OrthoDB" id="2587356at2759"/>
<comment type="caution">
    <text evidence="9">The sequence shown here is derived from an EMBL/GenBank/DDBJ whole genome shotgun (WGS) entry which is preliminary data.</text>
</comment>
<dbReference type="PANTHER" id="PTHR23501">
    <property type="entry name" value="MAJOR FACILITATOR SUPERFAMILY"/>
    <property type="match status" value="1"/>
</dbReference>
<feature type="domain" description="Major facilitator superfamily (MFS) profile" evidence="8">
    <location>
        <begin position="56"/>
        <end position="547"/>
    </location>
</feature>
<dbReference type="InterPro" id="IPR005829">
    <property type="entry name" value="Sugar_transporter_CS"/>
</dbReference>
<feature type="transmembrane region" description="Helical" evidence="7">
    <location>
        <begin position="200"/>
        <end position="223"/>
    </location>
</feature>
<dbReference type="GO" id="GO:0022857">
    <property type="term" value="F:transmembrane transporter activity"/>
    <property type="evidence" value="ECO:0007669"/>
    <property type="project" value="InterPro"/>
</dbReference>
<feature type="compositionally biased region" description="Basic and acidic residues" evidence="6">
    <location>
        <begin position="626"/>
        <end position="639"/>
    </location>
</feature>
<feature type="transmembrane region" description="Helical" evidence="7">
    <location>
        <begin position="380"/>
        <end position="405"/>
    </location>
</feature>
<evidence type="ECO:0000313" key="9">
    <source>
        <dbReference type="EMBL" id="OCT45564.1"/>
    </source>
</evidence>
<feature type="transmembrane region" description="Helical" evidence="7">
    <location>
        <begin position="276"/>
        <end position="296"/>
    </location>
</feature>
<reference evidence="10" key="1">
    <citation type="submission" date="2015-07" db="EMBL/GenBank/DDBJ databases">
        <authorList>
            <person name="Teixeira M.M."/>
            <person name="Souza R.C."/>
            <person name="Almeida L.G."/>
            <person name="Vicente V.A."/>
            <person name="de Hoog S."/>
            <person name="Bocca A.L."/>
            <person name="de Almeida S.R."/>
            <person name="Vasconcelos A.T."/>
            <person name="Felipe M.S."/>
        </authorList>
    </citation>
    <scope>NUCLEOTIDE SEQUENCE [LARGE SCALE GENOMIC DNA]</scope>
    <source>
        <strain evidence="10">KSF</strain>
    </source>
</reference>
<evidence type="ECO:0000256" key="2">
    <source>
        <dbReference type="ARBA" id="ARBA00022448"/>
    </source>
</evidence>
<dbReference type="InterPro" id="IPR020846">
    <property type="entry name" value="MFS_dom"/>
</dbReference>
<evidence type="ECO:0000256" key="3">
    <source>
        <dbReference type="ARBA" id="ARBA00022692"/>
    </source>
</evidence>
<dbReference type="EMBL" id="LGRB01000019">
    <property type="protein sequence ID" value="OCT45564.1"/>
    <property type="molecule type" value="Genomic_DNA"/>
</dbReference>
<dbReference type="Pfam" id="PF06609">
    <property type="entry name" value="TRI12"/>
    <property type="match status" value="1"/>
</dbReference>
<feature type="transmembrane region" description="Helical" evidence="7">
    <location>
        <begin position="412"/>
        <end position="431"/>
    </location>
</feature>
<feature type="transmembrane region" description="Helical" evidence="7">
    <location>
        <begin position="235"/>
        <end position="255"/>
    </location>
</feature>
<evidence type="ECO:0000256" key="5">
    <source>
        <dbReference type="ARBA" id="ARBA00023136"/>
    </source>
</evidence>
<dbReference type="InterPro" id="IPR036259">
    <property type="entry name" value="MFS_trans_sf"/>
</dbReference>
<evidence type="ECO:0000256" key="4">
    <source>
        <dbReference type="ARBA" id="ARBA00022989"/>
    </source>
</evidence>
<accession>A0A1C1CAL3</accession>
<keyword evidence="4 7" id="KW-1133">Transmembrane helix</keyword>
<dbReference type="PANTHER" id="PTHR23501:SF109">
    <property type="entry name" value="MAJOR FACILITATOR SUPERFAMILY (MFS) PROFILE DOMAIN-CONTAINING PROTEIN-RELATED"/>
    <property type="match status" value="1"/>
</dbReference>
<evidence type="ECO:0000259" key="8">
    <source>
        <dbReference type="PROSITE" id="PS50850"/>
    </source>
</evidence>
<evidence type="ECO:0000256" key="6">
    <source>
        <dbReference type="SAM" id="MobiDB-lite"/>
    </source>
</evidence>
<feature type="transmembrane region" description="Helical" evidence="7">
    <location>
        <begin position="97"/>
        <end position="118"/>
    </location>
</feature>
<feature type="transmembrane region" description="Helical" evidence="7">
    <location>
        <begin position="346"/>
        <end position="368"/>
    </location>
</feature>
<dbReference type="GO" id="GO:0005886">
    <property type="term" value="C:plasma membrane"/>
    <property type="evidence" value="ECO:0007669"/>
    <property type="project" value="TreeGrafter"/>
</dbReference>
<sequence>MAGSLAEKRVGAEVEVTEHARSEARHVAVHDVPLDLDDPHKAALEDNPEKAESLTLTTFLAIASLSFSYVCPISCGFVLVTSILVPIGTDLGDTEHISWIVGGWSIASSVSFSLAGAISDVFGRRWTVVSGEIIAIIGSVSQAPPGRQAHTERCLQIIACTSQSTLMLAAASTVIGFGCGIIFVSYAGIQELVPNKWRGLLGLTECAMTLPWALAGTLIATSLNSNTGAKWRWCYYIGIIYGVLSMIGTILFYYPPPRPQYDFQKSRWQQIKEVDYIGFLLYTGGLTIFLIGLTWAGTPGHAWKSASVIAPIIVGILTLVACFIYDFTVPQQPFFPYSLFRQVREFTVLLVVVFVAGMVFYSFAGLLPQGSLYMYTSDPIQIGVIALPNGVAQVLCGGIATLFMGKIGHLKLQVIVCLIFQTVFTAAYAGFIPMNRAAWSAFQFFSMGPFALITLLCYVIAGLNVPLRHLGIASGLIGTFRSGGGSVGNAIFNTILNGVVKGQIPKKLAEVAATFELSADQLAALIPATAENAVGIPGVFASVPGITPAIEQAAAQAYKEAYAHAFRMVFYSSIPFGIIAIACACCIKDSSQYLTNHTAVHMVREGAMGKNPGRTKEHSNTAPVLEDSKITHSEDDRSS</sequence>